<evidence type="ECO:0000256" key="2">
    <source>
        <dbReference type="ARBA" id="ARBA00004785"/>
    </source>
</evidence>
<dbReference type="Pfam" id="PF06969">
    <property type="entry name" value="HemN_C"/>
    <property type="match status" value="1"/>
</dbReference>
<evidence type="ECO:0000256" key="13">
    <source>
        <dbReference type="ARBA" id="ARBA00048321"/>
    </source>
</evidence>
<evidence type="ECO:0000256" key="14">
    <source>
        <dbReference type="PIRNR" id="PIRNR000167"/>
    </source>
</evidence>
<dbReference type="Gene3D" id="1.10.10.920">
    <property type="match status" value="1"/>
</dbReference>
<comment type="pathway">
    <text evidence="2 14">Porphyrin-containing compound metabolism; protoporphyrin-IX biosynthesis; protoporphyrinogen-IX from coproporphyrinogen-III (AdoMet route): step 1/1.</text>
</comment>
<comment type="cofactor">
    <cofactor evidence="14">
        <name>[4Fe-4S] cluster</name>
        <dbReference type="ChEBI" id="CHEBI:49883"/>
    </cofactor>
    <text evidence="14">Binds 1 [4Fe-4S] cluster. The cluster is coordinated with 3 cysteines and an exchangeable S-adenosyl-L-methionine.</text>
</comment>
<keyword evidence="5 14" id="KW-0004">4Fe-4S</keyword>
<dbReference type="PIRSF" id="PIRSF000167">
    <property type="entry name" value="HemN"/>
    <property type="match status" value="1"/>
</dbReference>
<gene>
    <name evidence="16" type="primary">hemN</name>
    <name evidence="16" type="ORF">ACERLL_00555</name>
</gene>
<organism evidence="16 17">
    <name type="scientific">Thiohalorhabdus methylotrophus</name>
    <dbReference type="NCBI Taxonomy" id="3242694"/>
    <lineage>
        <taxon>Bacteria</taxon>
        <taxon>Pseudomonadati</taxon>
        <taxon>Pseudomonadota</taxon>
        <taxon>Gammaproteobacteria</taxon>
        <taxon>Thiohalorhabdales</taxon>
        <taxon>Thiohalorhabdaceae</taxon>
        <taxon>Thiohalorhabdus</taxon>
    </lineage>
</organism>
<dbReference type="CDD" id="cd01335">
    <property type="entry name" value="Radical_SAM"/>
    <property type="match status" value="1"/>
</dbReference>
<comment type="subunit">
    <text evidence="4">Monomer.</text>
</comment>
<evidence type="ECO:0000256" key="10">
    <source>
        <dbReference type="ARBA" id="ARBA00023004"/>
    </source>
</evidence>
<evidence type="ECO:0000256" key="4">
    <source>
        <dbReference type="ARBA" id="ARBA00011245"/>
    </source>
</evidence>
<keyword evidence="17" id="KW-1185">Reference proteome</keyword>
<dbReference type="InterPro" id="IPR058240">
    <property type="entry name" value="rSAM_sf"/>
</dbReference>
<keyword evidence="10 14" id="KW-0408">Iron</keyword>
<dbReference type="InterPro" id="IPR010723">
    <property type="entry name" value="HemN_C"/>
</dbReference>
<dbReference type="GO" id="GO:0051989">
    <property type="term" value="F:coproporphyrinogen dehydrogenase activity"/>
    <property type="evidence" value="ECO:0007669"/>
    <property type="project" value="UniProtKB-EC"/>
</dbReference>
<evidence type="ECO:0000313" key="16">
    <source>
        <dbReference type="EMBL" id="MFA9459315.1"/>
    </source>
</evidence>
<dbReference type="RefSeq" id="WP_373654106.1">
    <property type="nucleotide sequence ID" value="NZ_JBGUAW010000001.1"/>
</dbReference>
<evidence type="ECO:0000259" key="15">
    <source>
        <dbReference type="PROSITE" id="PS51918"/>
    </source>
</evidence>
<comment type="similarity">
    <text evidence="3 14">Belongs to the anaerobic coproporphyrinogen-III oxidase family.</text>
</comment>
<evidence type="ECO:0000256" key="6">
    <source>
        <dbReference type="ARBA" id="ARBA00022490"/>
    </source>
</evidence>
<feature type="domain" description="Radical SAM core" evidence="15">
    <location>
        <begin position="51"/>
        <end position="287"/>
    </location>
</feature>
<dbReference type="SFLD" id="SFLDS00029">
    <property type="entry name" value="Radical_SAM"/>
    <property type="match status" value="1"/>
</dbReference>
<dbReference type="PANTHER" id="PTHR13932">
    <property type="entry name" value="COPROPORPHYRINIGEN III OXIDASE"/>
    <property type="match status" value="1"/>
</dbReference>
<dbReference type="InterPro" id="IPR006638">
    <property type="entry name" value="Elp3/MiaA/NifB-like_rSAM"/>
</dbReference>
<dbReference type="SUPFAM" id="SSF102114">
    <property type="entry name" value="Radical SAM enzymes"/>
    <property type="match status" value="1"/>
</dbReference>
<dbReference type="Pfam" id="PF04055">
    <property type="entry name" value="Radical_SAM"/>
    <property type="match status" value="1"/>
</dbReference>
<dbReference type="SFLD" id="SFLDG01065">
    <property type="entry name" value="anaerobic_coproporphyrinogen-I"/>
    <property type="match status" value="1"/>
</dbReference>
<name>A0ABV4TRY2_9GAMM</name>
<dbReference type="InterPro" id="IPR034505">
    <property type="entry name" value="Coproporphyrinogen-III_oxidase"/>
</dbReference>
<comment type="catalytic activity">
    <reaction evidence="13 14">
        <text>coproporphyrinogen III + 2 S-adenosyl-L-methionine = protoporphyrinogen IX + 2 5'-deoxyadenosine + 2 L-methionine + 2 CO2</text>
        <dbReference type="Rhea" id="RHEA:15425"/>
        <dbReference type="ChEBI" id="CHEBI:16526"/>
        <dbReference type="ChEBI" id="CHEBI:17319"/>
        <dbReference type="ChEBI" id="CHEBI:57307"/>
        <dbReference type="ChEBI" id="CHEBI:57309"/>
        <dbReference type="ChEBI" id="CHEBI:57844"/>
        <dbReference type="ChEBI" id="CHEBI:59789"/>
        <dbReference type="EC" id="1.3.98.3"/>
    </reaction>
</comment>
<comment type="caution">
    <text evidence="16">The sequence shown here is derived from an EMBL/GenBank/DDBJ whole genome shotgun (WGS) entry which is preliminary data.</text>
</comment>
<evidence type="ECO:0000256" key="9">
    <source>
        <dbReference type="ARBA" id="ARBA00023002"/>
    </source>
</evidence>
<dbReference type="PROSITE" id="PS51918">
    <property type="entry name" value="RADICAL_SAM"/>
    <property type="match status" value="1"/>
</dbReference>
<dbReference type="EC" id="1.3.98.3" evidence="14"/>
<comment type="subcellular location">
    <subcellularLocation>
        <location evidence="1 14">Cytoplasm</location>
    </subcellularLocation>
</comment>
<evidence type="ECO:0000256" key="5">
    <source>
        <dbReference type="ARBA" id="ARBA00022485"/>
    </source>
</evidence>
<dbReference type="InterPro" id="IPR007197">
    <property type="entry name" value="rSAM"/>
</dbReference>
<dbReference type="SMART" id="SM00729">
    <property type="entry name" value="Elp3"/>
    <property type="match status" value="1"/>
</dbReference>
<keyword evidence="8 14" id="KW-0479">Metal-binding</keyword>
<keyword evidence="9 14" id="KW-0560">Oxidoreductase</keyword>
<dbReference type="EMBL" id="JBGUAW010000001">
    <property type="protein sequence ID" value="MFA9459315.1"/>
    <property type="molecule type" value="Genomic_DNA"/>
</dbReference>
<dbReference type="Proteomes" id="UP001575181">
    <property type="component" value="Unassembled WGS sequence"/>
</dbReference>
<keyword evidence="11 14" id="KW-0411">Iron-sulfur</keyword>
<dbReference type="NCBIfam" id="TIGR00538">
    <property type="entry name" value="hemN"/>
    <property type="match status" value="1"/>
</dbReference>
<sequence length="464" mass="52882">MTDQQVEFALDLIEKYDKSGPRYTSYPTAPQFHEELGPEAYARVARATNAEHPKRPLSLYFHIPFCDTLCFYCACNKIATKDRSKAATYLDYLFREIELQGALFDDDRPVDQLHWGGGTPTFLSSEQMRALMRKTGEHFRLRDDDTGEYGIEVDPRAADAETIAALREVGFNRLSVGVQDFDPEVQKAVNRIQPAEQTFAVLDAARRENFHSVSLDLMYGLPFQSRETFAWTLERVLEKRPDRLAVFNYAHLPDMFPPQRRIREEDLPAPGEKLAILQQTIERLTAAGYVYIGMDHFALPDDELARSQRQGQLHRNFQGYSTHAYCDLVAMGVTAIGSVGATYSQNVRTLEPYYEALEAGRLPVFRGYELTGEDRLRRAVITRLMCDFALDFDRVEAEWGLDFAVYFADELADLEGMAEDGLIELSERGLSVTPRGRLLIRNIAMVFDAYLRAKEGAQRYSKVI</sequence>
<evidence type="ECO:0000256" key="11">
    <source>
        <dbReference type="ARBA" id="ARBA00023014"/>
    </source>
</evidence>
<protein>
    <recommendedName>
        <fullName evidence="14">Coproporphyrinogen-III oxidase</fullName>
        <ecNumber evidence="14">1.3.98.3</ecNumber>
    </recommendedName>
</protein>
<evidence type="ECO:0000256" key="8">
    <source>
        <dbReference type="ARBA" id="ARBA00022723"/>
    </source>
</evidence>
<proteinExistence type="inferred from homology"/>
<evidence type="ECO:0000256" key="3">
    <source>
        <dbReference type="ARBA" id="ARBA00005493"/>
    </source>
</evidence>
<accession>A0ABV4TRY2</accession>
<dbReference type="InterPro" id="IPR004558">
    <property type="entry name" value="Coprogen_oxidase_HemN"/>
</dbReference>
<evidence type="ECO:0000256" key="7">
    <source>
        <dbReference type="ARBA" id="ARBA00022691"/>
    </source>
</evidence>
<dbReference type="Gene3D" id="3.30.750.200">
    <property type="match status" value="1"/>
</dbReference>
<evidence type="ECO:0000313" key="17">
    <source>
        <dbReference type="Proteomes" id="UP001575181"/>
    </source>
</evidence>
<evidence type="ECO:0000256" key="1">
    <source>
        <dbReference type="ARBA" id="ARBA00004496"/>
    </source>
</evidence>
<keyword evidence="6 14" id="KW-0963">Cytoplasm</keyword>
<keyword evidence="7 14" id="KW-0949">S-adenosyl-L-methionine</keyword>
<reference evidence="16 17" key="1">
    <citation type="submission" date="2024-08" db="EMBL/GenBank/DDBJ databases">
        <title>Whole-genome sequencing of halo(alkali)philic microorganisms from hypersaline lakes.</title>
        <authorList>
            <person name="Sorokin D.Y."/>
            <person name="Merkel A.Y."/>
            <person name="Messina E."/>
            <person name="Yakimov M."/>
        </authorList>
    </citation>
    <scope>NUCLEOTIDE SEQUENCE [LARGE SCALE GENOMIC DNA]</scope>
    <source>
        <strain evidence="16 17">Cl-TMA</strain>
    </source>
</reference>
<dbReference type="PANTHER" id="PTHR13932:SF6">
    <property type="entry name" value="OXYGEN-INDEPENDENT COPROPORPHYRINOGEN III OXIDASE"/>
    <property type="match status" value="1"/>
</dbReference>
<keyword evidence="12 14" id="KW-0627">Porphyrin biosynthesis</keyword>
<evidence type="ECO:0000256" key="12">
    <source>
        <dbReference type="ARBA" id="ARBA00023244"/>
    </source>
</evidence>